<organism evidence="1 2">
    <name type="scientific">Coregonus suidteri</name>
    <dbReference type="NCBI Taxonomy" id="861788"/>
    <lineage>
        <taxon>Eukaryota</taxon>
        <taxon>Metazoa</taxon>
        <taxon>Chordata</taxon>
        <taxon>Craniata</taxon>
        <taxon>Vertebrata</taxon>
        <taxon>Euteleostomi</taxon>
        <taxon>Actinopterygii</taxon>
        <taxon>Neopterygii</taxon>
        <taxon>Teleostei</taxon>
        <taxon>Protacanthopterygii</taxon>
        <taxon>Salmoniformes</taxon>
        <taxon>Salmonidae</taxon>
        <taxon>Coregoninae</taxon>
        <taxon>Coregonus</taxon>
    </lineage>
</organism>
<evidence type="ECO:0000313" key="1">
    <source>
        <dbReference type="EMBL" id="KAK6305574.1"/>
    </source>
</evidence>
<dbReference type="Proteomes" id="UP001356427">
    <property type="component" value="Unassembled WGS sequence"/>
</dbReference>
<name>A0AAN8L2Q3_9TELE</name>
<dbReference type="EMBL" id="JAGTTL010000022">
    <property type="protein sequence ID" value="KAK6305574.1"/>
    <property type="molecule type" value="Genomic_DNA"/>
</dbReference>
<dbReference type="AlphaFoldDB" id="A0AAN8L2Q3"/>
<keyword evidence="2" id="KW-1185">Reference proteome</keyword>
<proteinExistence type="predicted"/>
<evidence type="ECO:0000313" key="2">
    <source>
        <dbReference type="Proteomes" id="UP001356427"/>
    </source>
</evidence>
<sequence>MDFLTLRNIQGLHAPLKLQMEFRATRQVIFIHTLKWTTQACGSICLSHTLLHCHLIRADSALSLPTTGAFVNSLWLSTGPPIHKKCMHA</sequence>
<reference evidence="1 2" key="1">
    <citation type="submission" date="2021-04" db="EMBL/GenBank/DDBJ databases">
        <authorList>
            <person name="De Guttry C."/>
            <person name="Zahm M."/>
            <person name="Klopp C."/>
            <person name="Cabau C."/>
            <person name="Louis A."/>
            <person name="Berthelot C."/>
            <person name="Parey E."/>
            <person name="Roest Crollius H."/>
            <person name="Montfort J."/>
            <person name="Robinson-Rechavi M."/>
            <person name="Bucao C."/>
            <person name="Bouchez O."/>
            <person name="Gislard M."/>
            <person name="Lluch J."/>
            <person name="Milhes M."/>
            <person name="Lampietro C."/>
            <person name="Lopez Roques C."/>
            <person name="Donnadieu C."/>
            <person name="Braasch I."/>
            <person name="Desvignes T."/>
            <person name="Postlethwait J."/>
            <person name="Bobe J."/>
            <person name="Wedekind C."/>
            <person name="Guiguen Y."/>
        </authorList>
    </citation>
    <scope>NUCLEOTIDE SEQUENCE [LARGE SCALE GENOMIC DNA]</scope>
    <source>
        <strain evidence="1">Cs_M1</strain>
        <tissue evidence="1">Blood</tissue>
    </source>
</reference>
<comment type="caution">
    <text evidence="1">The sequence shown here is derived from an EMBL/GenBank/DDBJ whole genome shotgun (WGS) entry which is preliminary data.</text>
</comment>
<gene>
    <name evidence="1" type="ORF">J4Q44_G00243540</name>
</gene>
<accession>A0AAN8L2Q3</accession>
<protein>
    <submittedName>
        <fullName evidence="1">Uncharacterized protein</fullName>
    </submittedName>
</protein>